<dbReference type="InterPro" id="IPR025422">
    <property type="entry name" value="TGA_domain"/>
</dbReference>
<organism evidence="2 3">
    <name type="scientific">Rhynchospora tenuis</name>
    <dbReference type="NCBI Taxonomy" id="198213"/>
    <lineage>
        <taxon>Eukaryota</taxon>
        <taxon>Viridiplantae</taxon>
        <taxon>Streptophyta</taxon>
        <taxon>Embryophyta</taxon>
        <taxon>Tracheophyta</taxon>
        <taxon>Spermatophyta</taxon>
        <taxon>Magnoliopsida</taxon>
        <taxon>Liliopsida</taxon>
        <taxon>Poales</taxon>
        <taxon>Cyperaceae</taxon>
        <taxon>Cyperoideae</taxon>
        <taxon>Rhynchosporeae</taxon>
        <taxon>Rhynchospora</taxon>
    </lineage>
</organism>
<sequence length="280" mass="31000">MYRRFVSCYESWLEGQKSDLTDLLHVSRTPGASQMQLRLIIDQCLQNYASYMEQRRSLAREDGPTYFCPPWCTSFENSVLWMGGCRPSLIIRLLYSLTGHEMEAHLDEYLQGLRTATNVGLMALSARQLQQVNDLHQRTLRAEDRLTSQLATLHEDVADKPLLPIVKERQRTDSASTSSAAAAVAVAASSSSSSLQHLSDGHTGFAAGGNGEAAAALQTYADGLSKLVEEADKLRMSTARALATEILNPSQAVEMLIVAKQLHLSVHTWGLERDRQHGRE</sequence>
<dbReference type="GO" id="GO:0006351">
    <property type="term" value="P:DNA-templated transcription"/>
    <property type="evidence" value="ECO:0007669"/>
    <property type="project" value="InterPro"/>
</dbReference>
<proteinExistence type="predicted"/>
<feature type="domain" description="DOG1" evidence="1">
    <location>
        <begin position="2"/>
        <end position="276"/>
    </location>
</feature>
<keyword evidence="3" id="KW-1185">Reference proteome</keyword>
<evidence type="ECO:0000313" key="2">
    <source>
        <dbReference type="EMBL" id="KAJ3685159.1"/>
    </source>
</evidence>
<dbReference type="PANTHER" id="PTHR46354">
    <property type="entry name" value="DOG1 DOMAIN-CONTAINING PROTEIN"/>
    <property type="match status" value="1"/>
</dbReference>
<dbReference type="InterPro" id="IPR051886">
    <property type="entry name" value="Seed_Dev/Stress_Resp_Reg"/>
</dbReference>
<dbReference type="PANTHER" id="PTHR46354:SF7">
    <property type="entry name" value="PROTEIN DOG1-LIKE 1"/>
    <property type="match status" value="1"/>
</dbReference>
<evidence type="ECO:0000259" key="1">
    <source>
        <dbReference type="PROSITE" id="PS51806"/>
    </source>
</evidence>
<dbReference type="Proteomes" id="UP001210211">
    <property type="component" value="Unassembled WGS sequence"/>
</dbReference>
<dbReference type="AlphaFoldDB" id="A0AAD5WB38"/>
<protein>
    <recommendedName>
        <fullName evidence="1">DOG1 domain-containing protein</fullName>
    </recommendedName>
</protein>
<evidence type="ECO:0000313" key="3">
    <source>
        <dbReference type="Proteomes" id="UP001210211"/>
    </source>
</evidence>
<comment type="caution">
    <text evidence="2">The sequence shown here is derived from an EMBL/GenBank/DDBJ whole genome shotgun (WGS) entry which is preliminary data.</text>
</comment>
<gene>
    <name evidence="2" type="ORF">LUZ61_014323</name>
</gene>
<dbReference type="GO" id="GO:0043565">
    <property type="term" value="F:sequence-specific DNA binding"/>
    <property type="evidence" value="ECO:0007669"/>
    <property type="project" value="InterPro"/>
</dbReference>
<dbReference type="EMBL" id="JAMRDG010000002">
    <property type="protein sequence ID" value="KAJ3685159.1"/>
    <property type="molecule type" value="Genomic_DNA"/>
</dbReference>
<accession>A0AAD5WB38</accession>
<dbReference type="PROSITE" id="PS51806">
    <property type="entry name" value="DOG1"/>
    <property type="match status" value="1"/>
</dbReference>
<reference evidence="2 3" key="1">
    <citation type="journal article" date="2022" name="Cell">
        <title>Repeat-based holocentromeres influence genome architecture and karyotype evolution.</title>
        <authorList>
            <person name="Hofstatter P.G."/>
            <person name="Thangavel G."/>
            <person name="Lux T."/>
            <person name="Neumann P."/>
            <person name="Vondrak T."/>
            <person name="Novak P."/>
            <person name="Zhang M."/>
            <person name="Costa L."/>
            <person name="Castellani M."/>
            <person name="Scott A."/>
            <person name="Toegelov H."/>
            <person name="Fuchs J."/>
            <person name="Mata-Sucre Y."/>
            <person name="Dias Y."/>
            <person name="Vanzela A.L.L."/>
            <person name="Huettel B."/>
            <person name="Almeida C.C.S."/>
            <person name="Simkova H."/>
            <person name="Souza G."/>
            <person name="Pedrosa-Harand A."/>
            <person name="Macas J."/>
            <person name="Mayer K.F.X."/>
            <person name="Houben A."/>
            <person name="Marques A."/>
        </authorList>
    </citation>
    <scope>NUCLEOTIDE SEQUENCE [LARGE SCALE GENOMIC DNA]</scope>
    <source>
        <strain evidence="2">RhyTen1mFocal</strain>
    </source>
</reference>
<name>A0AAD5WB38_9POAL</name>
<dbReference type="Pfam" id="PF14144">
    <property type="entry name" value="DOG1"/>
    <property type="match status" value="1"/>
</dbReference>